<dbReference type="Gramene" id="OQU81336">
    <property type="protein sequence ID" value="OQU81336"/>
    <property type="gene ID" value="SORBI_3006G044301"/>
</dbReference>
<organism evidence="1 2">
    <name type="scientific">Sorghum bicolor</name>
    <name type="common">Sorghum</name>
    <name type="synonym">Sorghum vulgare</name>
    <dbReference type="NCBI Taxonomy" id="4558"/>
    <lineage>
        <taxon>Eukaryota</taxon>
        <taxon>Viridiplantae</taxon>
        <taxon>Streptophyta</taxon>
        <taxon>Embryophyta</taxon>
        <taxon>Tracheophyta</taxon>
        <taxon>Spermatophyta</taxon>
        <taxon>Magnoliopsida</taxon>
        <taxon>Liliopsida</taxon>
        <taxon>Poales</taxon>
        <taxon>Poaceae</taxon>
        <taxon>PACMAD clade</taxon>
        <taxon>Panicoideae</taxon>
        <taxon>Andropogonodae</taxon>
        <taxon>Andropogoneae</taxon>
        <taxon>Sorghinae</taxon>
        <taxon>Sorghum</taxon>
    </lineage>
</organism>
<name>A0A1Z5RD76_SORBI</name>
<dbReference type="Proteomes" id="UP000000768">
    <property type="component" value="Chromosome 6"/>
</dbReference>
<evidence type="ECO:0000313" key="1">
    <source>
        <dbReference type="EMBL" id="OQU81336.1"/>
    </source>
</evidence>
<reference evidence="1 2" key="1">
    <citation type="journal article" date="2009" name="Nature">
        <title>The Sorghum bicolor genome and the diversification of grasses.</title>
        <authorList>
            <person name="Paterson A.H."/>
            <person name="Bowers J.E."/>
            <person name="Bruggmann R."/>
            <person name="Dubchak I."/>
            <person name="Grimwood J."/>
            <person name="Gundlach H."/>
            <person name="Haberer G."/>
            <person name="Hellsten U."/>
            <person name="Mitros T."/>
            <person name="Poliakov A."/>
            <person name="Schmutz J."/>
            <person name="Spannagl M."/>
            <person name="Tang H."/>
            <person name="Wang X."/>
            <person name="Wicker T."/>
            <person name="Bharti A.K."/>
            <person name="Chapman J."/>
            <person name="Feltus F.A."/>
            <person name="Gowik U."/>
            <person name="Grigoriev I.V."/>
            <person name="Lyons E."/>
            <person name="Maher C.A."/>
            <person name="Martis M."/>
            <person name="Narechania A."/>
            <person name="Otillar R.P."/>
            <person name="Penning B.W."/>
            <person name="Salamov A.A."/>
            <person name="Wang Y."/>
            <person name="Zhang L."/>
            <person name="Carpita N.C."/>
            <person name="Freeling M."/>
            <person name="Gingle A.R."/>
            <person name="Hash C.T."/>
            <person name="Keller B."/>
            <person name="Klein P."/>
            <person name="Kresovich S."/>
            <person name="McCann M.C."/>
            <person name="Ming R."/>
            <person name="Peterson D.G."/>
            <person name="Mehboob-ur-Rahman"/>
            <person name="Ware D."/>
            <person name="Westhoff P."/>
            <person name="Mayer K.F."/>
            <person name="Messing J."/>
            <person name="Rokhsar D.S."/>
        </authorList>
    </citation>
    <scope>NUCLEOTIDE SEQUENCE [LARGE SCALE GENOMIC DNA]</scope>
    <source>
        <strain evidence="2">cv. BTx623</strain>
    </source>
</reference>
<dbReference type="EMBL" id="CM000765">
    <property type="protein sequence ID" value="OQU81336.1"/>
    <property type="molecule type" value="Genomic_DNA"/>
</dbReference>
<dbReference type="InParanoid" id="A0A1Z5RD76"/>
<reference evidence="2" key="2">
    <citation type="journal article" date="2018" name="Plant J.">
        <title>The Sorghum bicolor reference genome: improved assembly, gene annotations, a transcriptome atlas, and signatures of genome organization.</title>
        <authorList>
            <person name="McCormick R.F."/>
            <person name="Truong S.K."/>
            <person name="Sreedasyam A."/>
            <person name="Jenkins J."/>
            <person name="Shu S."/>
            <person name="Sims D."/>
            <person name="Kennedy M."/>
            <person name="Amirebrahimi M."/>
            <person name="Weers B.D."/>
            <person name="McKinley B."/>
            <person name="Mattison A."/>
            <person name="Morishige D.T."/>
            <person name="Grimwood J."/>
            <person name="Schmutz J."/>
            <person name="Mullet J.E."/>
        </authorList>
    </citation>
    <scope>NUCLEOTIDE SEQUENCE [LARGE SCALE GENOMIC DNA]</scope>
    <source>
        <strain evidence="2">cv. BTx623</strain>
    </source>
</reference>
<gene>
    <name evidence="1" type="ORF">SORBI_3006G044301</name>
</gene>
<accession>A0A1Z5RD76</accession>
<keyword evidence="2" id="KW-1185">Reference proteome</keyword>
<proteinExistence type="predicted"/>
<sequence length="63" mass="7049">MVLTFTSLRCSSTSFGDSLYLRSINAQYKSDGSGIRQKALPLSVAFFECPLNHICTTTDENRR</sequence>
<dbReference type="AlphaFoldDB" id="A0A1Z5RD76"/>
<evidence type="ECO:0000313" key="2">
    <source>
        <dbReference type="Proteomes" id="UP000000768"/>
    </source>
</evidence>
<protein>
    <submittedName>
        <fullName evidence="1">Uncharacterized protein</fullName>
    </submittedName>
</protein>